<dbReference type="PRINTS" id="PR00081">
    <property type="entry name" value="GDHRDH"/>
</dbReference>
<dbReference type="InterPro" id="IPR002347">
    <property type="entry name" value="SDR_fam"/>
</dbReference>
<dbReference type="GO" id="GO:0016491">
    <property type="term" value="F:oxidoreductase activity"/>
    <property type="evidence" value="ECO:0007669"/>
    <property type="project" value="UniProtKB-KW"/>
</dbReference>
<comment type="caution">
    <text evidence="4">The sequence shown here is derived from an EMBL/GenBank/DDBJ whole genome shotgun (WGS) entry which is preliminary data.</text>
</comment>
<dbReference type="PANTHER" id="PTHR24320">
    <property type="entry name" value="RETINOL DEHYDROGENASE"/>
    <property type="match status" value="1"/>
</dbReference>
<protein>
    <recommendedName>
        <fullName evidence="6">Short-chain dehydrogenase/reductase family protein</fullName>
    </recommendedName>
</protein>
<dbReference type="InterPro" id="IPR036291">
    <property type="entry name" value="NAD(P)-bd_dom_sf"/>
</dbReference>
<organism evidence="4 5">
    <name type="scientific">Microdochium trichocladiopsis</name>
    <dbReference type="NCBI Taxonomy" id="1682393"/>
    <lineage>
        <taxon>Eukaryota</taxon>
        <taxon>Fungi</taxon>
        <taxon>Dikarya</taxon>
        <taxon>Ascomycota</taxon>
        <taxon>Pezizomycotina</taxon>
        <taxon>Sordariomycetes</taxon>
        <taxon>Xylariomycetidae</taxon>
        <taxon>Xylariales</taxon>
        <taxon>Microdochiaceae</taxon>
        <taxon>Microdochium</taxon>
    </lineage>
</organism>
<keyword evidence="5" id="KW-1185">Reference proteome</keyword>
<dbReference type="OrthoDB" id="542013at2759"/>
<dbReference type="Proteomes" id="UP000756346">
    <property type="component" value="Unassembled WGS sequence"/>
</dbReference>
<gene>
    <name evidence="4" type="ORF">B0I36DRAFT_365057</name>
</gene>
<reference evidence="4" key="1">
    <citation type="journal article" date="2021" name="Nat. Commun.">
        <title>Genetic determinants of endophytism in the Arabidopsis root mycobiome.</title>
        <authorList>
            <person name="Mesny F."/>
            <person name="Miyauchi S."/>
            <person name="Thiergart T."/>
            <person name="Pickel B."/>
            <person name="Atanasova L."/>
            <person name="Karlsson M."/>
            <person name="Huettel B."/>
            <person name="Barry K.W."/>
            <person name="Haridas S."/>
            <person name="Chen C."/>
            <person name="Bauer D."/>
            <person name="Andreopoulos W."/>
            <person name="Pangilinan J."/>
            <person name="LaButti K."/>
            <person name="Riley R."/>
            <person name="Lipzen A."/>
            <person name="Clum A."/>
            <person name="Drula E."/>
            <person name="Henrissat B."/>
            <person name="Kohler A."/>
            <person name="Grigoriev I.V."/>
            <person name="Martin F.M."/>
            <person name="Hacquard S."/>
        </authorList>
    </citation>
    <scope>NUCLEOTIDE SEQUENCE</scope>
    <source>
        <strain evidence="4">MPI-CAGE-CH-0230</strain>
    </source>
</reference>
<evidence type="ECO:0000256" key="2">
    <source>
        <dbReference type="ARBA" id="ARBA00022857"/>
    </source>
</evidence>
<dbReference type="SUPFAM" id="SSF51735">
    <property type="entry name" value="NAD(P)-binding Rossmann-fold domains"/>
    <property type="match status" value="1"/>
</dbReference>
<comment type="similarity">
    <text evidence="1">Belongs to the short-chain dehydrogenases/reductases (SDR) family.</text>
</comment>
<keyword evidence="2" id="KW-0521">NADP</keyword>
<dbReference type="AlphaFoldDB" id="A0A9P8Y131"/>
<dbReference type="PANTHER" id="PTHR24320:SF252">
    <property type="entry name" value="DEHYDROGENASE_REDUCTASE FAMILY PROTEIN, PUTATIVE (AFU_ORTHOLOGUE AFUA_3G08550)-RELATED"/>
    <property type="match status" value="1"/>
</dbReference>
<dbReference type="RefSeq" id="XP_046010727.1">
    <property type="nucleotide sequence ID" value="XM_046159078.1"/>
</dbReference>
<dbReference type="Pfam" id="PF00106">
    <property type="entry name" value="adh_short"/>
    <property type="match status" value="1"/>
</dbReference>
<evidence type="ECO:0000256" key="1">
    <source>
        <dbReference type="ARBA" id="ARBA00006484"/>
    </source>
</evidence>
<keyword evidence="3" id="KW-0560">Oxidoreductase</keyword>
<evidence type="ECO:0008006" key="6">
    <source>
        <dbReference type="Google" id="ProtNLM"/>
    </source>
</evidence>
<evidence type="ECO:0000256" key="3">
    <source>
        <dbReference type="ARBA" id="ARBA00023002"/>
    </source>
</evidence>
<sequence>MASTAKHTNGSLQLEKAARKEKGMLAFFKRQFVTPVPIPTSIINLSGKTAIVTGANAGLGFESSRQLLGLQLSRLVLAVRSQARGDAAAAKLREEFPEAQVEVWILDMESYTSVQGFADKCKAEVQQQKRTIDLVLLNAGIQRTQYETVPETKHERVLQVNYLSTMLLTILLLPIMKQGHRQARQSGAVAAAAPPVLSVVTSDTSYFAPVDVNAPSMLGLLDNQPTPKKAYSSFEHYSQSKLFQLSFVPKLAEHVDPEDVVLNLVNPGLCRDTAFNEGAMSGITEKLYHMFMAVVSRTIDVGASTYVDAVAVKSKESHGALVSDWTIKPFPPVLYGDSGKEIQEKLWDETMAELEFAGVREIVKTLRE</sequence>
<name>A0A9P8Y131_9PEZI</name>
<dbReference type="EMBL" id="JAGTJQ010000007">
    <property type="protein sequence ID" value="KAH7027928.1"/>
    <property type="molecule type" value="Genomic_DNA"/>
</dbReference>
<evidence type="ECO:0000313" key="5">
    <source>
        <dbReference type="Proteomes" id="UP000756346"/>
    </source>
</evidence>
<evidence type="ECO:0000313" key="4">
    <source>
        <dbReference type="EMBL" id="KAH7027928.1"/>
    </source>
</evidence>
<dbReference type="Gene3D" id="3.40.50.720">
    <property type="entry name" value="NAD(P)-binding Rossmann-like Domain"/>
    <property type="match status" value="1"/>
</dbReference>
<proteinExistence type="inferred from homology"/>
<dbReference type="GeneID" id="70188624"/>
<accession>A0A9P8Y131</accession>